<feature type="binding site" evidence="5">
    <location>
        <position position="399"/>
    </location>
    <ligand>
        <name>pyridoxal 5'-phosphate</name>
        <dbReference type="ChEBI" id="CHEBI:597326"/>
    </ligand>
</feature>
<comment type="caution">
    <text evidence="10">The sequence shown here is derived from an EMBL/GenBank/DDBJ whole genome shotgun (WGS) entry which is preliminary data.</text>
</comment>
<gene>
    <name evidence="5 10" type="primary">lysA</name>
    <name evidence="10" type="ORF">E0493_09830</name>
</gene>
<evidence type="ECO:0000256" key="6">
    <source>
        <dbReference type="NCBIfam" id="TIGR01048"/>
    </source>
</evidence>
<comment type="similarity">
    <text evidence="5">Belongs to the Orn/Lys/Arg decarboxylase class-II family. LysA subfamily.</text>
</comment>
<dbReference type="InterPro" id="IPR022644">
    <property type="entry name" value="De-COase2_N"/>
</dbReference>
<accession>A0A845BBZ3</accession>
<comment type="function">
    <text evidence="5">Specifically catalyzes the decarboxylation of meso-diaminopimelate (meso-DAP) to L-lysine.</text>
</comment>
<dbReference type="PRINTS" id="PR01179">
    <property type="entry name" value="ODADCRBXLASE"/>
</dbReference>
<organism evidence="10 11">
    <name type="scientific">Teichococcus coralli</name>
    <dbReference type="NCBI Taxonomy" id="2545983"/>
    <lineage>
        <taxon>Bacteria</taxon>
        <taxon>Pseudomonadati</taxon>
        <taxon>Pseudomonadota</taxon>
        <taxon>Alphaproteobacteria</taxon>
        <taxon>Acetobacterales</taxon>
        <taxon>Roseomonadaceae</taxon>
        <taxon>Roseomonas</taxon>
    </lineage>
</organism>
<evidence type="ECO:0000313" key="10">
    <source>
        <dbReference type="EMBL" id="MXP63646.1"/>
    </source>
</evidence>
<dbReference type="NCBIfam" id="TIGR01048">
    <property type="entry name" value="lysA"/>
    <property type="match status" value="1"/>
</dbReference>
<dbReference type="SUPFAM" id="SSF50621">
    <property type="entry name" value="Alanine racemase C-terminal domain-like"/>
    <property type="match status" value="1"/>
</dbReference>
<dbReference type="Gene3D" id="2.40.37.10">
    <property type="entry name" value="Lyase, Ornithine Decarboxylase, Chain A, domain 1"/>
    <property type="match status" value="1"/>
</dbReference>
<dbReference type="FunFam" id="3.20.20.10:FF:000003">
    <property type="entry name" value="Diaminopimelate decarboxylase"/>
    <property type="match status" value="1"/>
</dbReference>
<evidence type="ECO:0000256" key="7">
    <source>
        <dbReference type="PIRSR" id="PIRSR600183-50"/>
    </source>
</evidence>
<dbReference type="GO" id="GO:0009089">
    <property type="term" value="P:lysine biosynthetic process via diaminopimelate"/>
    <property type="evidence" value="ECO:0007669"/>
    <property type="project" value="UniProtKB-UniRule"/>
</dbReference>
<evidence type="ECO:0000256" key="1">
    <source>
        <dbReference type="ARBA" id="ARBA00001933"/>
    </source>
</evidence>
<dbReference type="PROSITE" id="PS00878">
    <property type="entry name" value="ODR_DC_2_1"/>
    <property type="match status" value="1"/>
</dbReference>
<dbReference type="InterPro" id="IPR009006">
    <property type="entry name" value="Ala_racemase/Decarboxylase_C"/>
</dbReference>
<name>A0A845BBZ3_9PROT</name>
<keyword evidence="4 5" id="KW-0456">Lyase</keyword>
<feature type="binding site" evidence="5">
    <location>
        <begin position="299"/>
        <end position="302"/>
    </location>
    <ligand>
        <name>pyridoxal 5'-phosphate</name>
        <dbReference type="ChEBI" id="CHEBI:597326"/>
    </ligand>
</feature>
<keyword evidence="11" id="KW-1185">Reference proteome</keyword>
<dbReference type="RefSeq" id="WP_160936776.1">
    <property type="nucleotide sequence ID" value="NZ_SNVJ01000007.1"/>
</dbReference>
<dbReference type="UniPathway" id="UPA00034">
    <property type="reaction ID" value="UER00027"/>
</dbReference>
<reference evidence="10 11" key="1">
    <citation type="submission" date="2019-03" db="EMBL/GenBank/DDBJ databases">
        <title>Roseomonas sp. a novel Roseomonas species isolated from Sea whip Gorgonian.</title>
        <authorList>
            <person name="Li F."/>
            <person name="Pan X."/>
            <person name="Huang S."/>
            <person name="Li Z."/>
            <person name="Meng B."/>
        </authorList>
    </citation>
    <scope>NUCLEOTIDE SEQUENCE [LARGE SCALE GENOMIC DNA]</scope>
    <source>
        <strain evidence="10 11">M0104</strain>
    </source>
</reference>
<dbReference type="HAMAP" id="MF_02120">
    <property type="entry name" value="LysA"/>
    <property type="match status" value="1"/>
</dbReference>
<dbReference type="InterPro" id="IPR002986">
    <property type="entry name" value="DAP_deCOOHase_LysA"/>
</dbReference>
<evidence type="ECO:0000256" key="4">
    <source>
        <dbReference type="ARBA" id="ARBA00023239"/>
    </source>
</evidence>
<feature type="binding site" evidence="5">
    <location>
        <position position="399"/>
    </location>
    <ligand>
        <name>substrate</name>
    </ligand>
</feature>
<evidence type="ECO:0000256" key="3">
    <source>
        <dbReference type="ARBA" id="ARBA00022898"/>
    </source>
</evidence>
<dbReference type="GO" id="GO:0008836">
    <property type="term" value="F:diaminopimelate decarboxylase activity"/>
    <property type="evidence" value="ECO:0007669"/>
    <property type="project" value="UniProtKB-UniRule"/>
</dbReference>
<dbReference type="EC" id="4.1.1.20" evidence="5 6"/>
<evidence type="ECO:0000256" key="2">
    <source>
        <dbReference type="ARBA" id="ARBA00022793"/>
    </source>
</evidence>
<dbReference type="PRINTS" id="PR01181">
    <property type="entry name" value="DAPDCRBXLASE"/>
</dbReference>
<evidence type="ECO:0000313" key="11">
    <source>
        <dbReference type="Proteomes" id="UP000460715"/>
    </source>
</evidence>
<feature type="binding site" evidence="5">
    <location>
        <position position="265"/>
    </location>
    <ligand>
        <name>pyridoxal 5'-phosphate</name>
        <dbReference type="ChEBI" id="CHEBI:597326"/>
    </ligand>
</feature>
<sequence>MAAPLPVALEGADPTFADLIAARPALSAHALDGLLMEEVPLARIAREVGTPTWVYSAGTLRRRFRALRAALDGAGLRASIHYAAKANDNQAVLRVLAAEGAGADIVSAGELRATLAAGIPAGATVFSGVGKQPDEIRLALREGIFQINAESAEEIEMLSAIAAGMGLRAPVALRVNPDVDARTHAKITTGKAENKFGIAFGDAHALYAQMAALPGIRPIGIATHIGSQITEGVAAYRAAYARLAEMVRGLRGAGLPVERVDCGGGLGIPYRDEAPPPPEALAGAIKATLGELGLPVMLEPGRWIAGPAGVLLASVVLQKQGHARRFVVADAAMNDLVRPAMYEAWHGILPVSPSALAAPCSPADVVGPVCETGDTFARGRALPALPPGDLIAFLDAGAYGAVMSSTYNARPLAAEVLVDGARFAVVRPRQTPEDLLAHQRLPEWLTPAAGTFPGAAPPA</sequence>
<feature type="binding site" evidence="5">
    <location>
        <position position="302"/>
    </location>
    <ligand>
        <name>substrate</name>
    </ligand>
</feature>
<dbReference type="SUPFAM" id="SSF51419">
    <property type="entry name" value="PLP-binding barrel"/>
    <property type="match status" value="1"/>
</dbReference>
<feature type="active site" description="Proton donor" evidence="7">
    <location>
        <position position="370"/>
    </location>
</feature>
<feature type="modified residue" description="N6-(pyridoxal phosphate)lysine" evidence="5 7">
    <location>
        <position position="85"/>
    </location>
</feature>
<dbReference type="OrthoDB" id="9802241at2"/>
<dbReference type="Proteomes" id="UP000460715">
    <property type="component" value="Unassembled WGS sequence"/>
</dbReference>
<proteinExistence type="inferred from homology"/>
<dbReference type="EMBL" id="SNVJ01000007">
    <property type="protein sequence ID" value="MXP63646.1"/>
    <property type="molecule type" value="Genomic_DNA"/>
</dbReference>
<dbReference type="InterPro" id="IPR000183">
    <property type="entry name" value="Orn/DAP/Arg_de-COase"/>
</dbReference>
<dbReference type="Gene3D" id="3.20.20.10">
    <property type="entry name" value="Alanine racemase"/>
    <property type="match status" value="1"/>
</dbReference>
<keyword evidence="3 5" id="KW-0663">Pyridoxal phosphate</keyword>
<dbReference type="InterPro" id="IPR022657">
    <property type="entry name" value="De-COase2_CS"/>
</dbReference>
<evidence type="ECO:0000256" key="5">
    <source>
        <dbReference type="HAMAP-Rule" id="MF_02120"/>
    </source>
</evidence>
<dbReference type="InterPro" id="IPR022653">
    <property type="entry name" value="De-COase2_pyr-phos_BS"/>
</dbReference>
<dbReference type="GO" id="GO:0030170">
    <property type="term" value="F:pyridoxal phosphate binding"/>
    <property type="evidence" value="ECO:0007669"/>
    <property type="project" value="UniProtKB-UniRule"/>
</dbReference>
<dbReference type="PROSITE" id="PS00879">
    <property type="entry name" value="ODR_DC_2_2"/>
    <property type="match status" value="1"/>
</dbReference>
<evidence type="ECO:0000256" key="8">
    <source>
        <dbReference type="RuleBase" id="RU003738"/>
    </source>
</evidence>
<keyword evidence="5" id="KW-0028">Amino-acid biosynthesis</keyword>
<comment type="subunit">
    <text evidence="5">Homodimer.</text>
</comment>
<dbReference type="InterPro" id="IPR029066">
    <property type="entry name" value="PLP-binding_barrel"/>
</dbReference>
<comment type="pathway">
    <text evidence="5 8">Amino-acid biosynthesis; L-lysine biosynthesis via DAP pathway; L-lysine from DL-2,6-diaminopimelate: step 1/1.</text>
</comment>
<protein>
    <recommendedName>
        <fullName evidence="5 6">Diaminopimelate decarboxylase</fullName>
        <shortName evidence="5">DAP decarboxylase</shortName>
        <shortName evidence="5">DAPDC</shortName>
        <ecNumber evidence="5 6">4.1.1.20</ecNumber>
    </recommendedName>
</protein>
<feature type="binding site" evidence="5">
    <location>
        <position position="342"/>
    </location>
    <ligand>
        <name>substrate</name>
    </ligand>
</feature>
<evidence type="ECO:0000259" key="9">
    <source>
        <dbReference type="Pfam" id="PF02784"/>
    </source>
</evidence>
<comment type="catalytic activity">
    <reaction evidence="5 8">
        <text>meso-2,6-diaminopimelate + H(+) = L-lysine + CO2</text>
        <dbReference type="Rhea" id="RHEA:15101"/>
        <dbReference type="ChEBI" id="CHEBI:15378"/>
        <dbReference type="ChEBI" id="CHEBI:16526"/>
        <dbReference type="ChEBI" id="CHEBI:32551"/>
        <dbReference type="ChEBI" id="CHEBI:57791"/>
        <dbReference type="EC" id="4.1.1.20"/>
    </reaction>
</comment>
<keyword evidence="2 5" id="KW-0210">Decarboxylase</keyword>
<feature type="binding site" evidence="5">
    <location>
        <position position="338"/>
    </location>
    <ligand>
        <name>substrate</name>
    </ligand>
</feature>
<dbReference type="CDD" id="cd06828">
    <property type="entry name" value="PLPDE_III_DapDC"/>
    <property type="match status" value="1"/>
</dbReference>
<keyword evidence="5 8" id="KW-0457">Lysine biosynthesis</keyword>
<dbReference type="Pfam" id="PF02784">
    <property type="entry name" value="Orn_Arg_deC_N"/>
    <property type="match status" value="1"/>
</dbReference>
<dbReference type="AlphaFoldDB" id="A0A845BBZ3"/>
<comment type="cofactor">
    <cofactor evidence="1 5 7 8">
        <name>pyridoxal 5'-phosphate</name>
        <dbReference type="ChEBI" id="CHEBI:597326"/>
    </cofactor>
</comment>
<dbReference type="PANTHER" id="PTHR43727">
    <property type="entry name" value="DIAMINOPIMELATE DECARBOXYLASE"/>
    <property type="match status" value="1"/>
</dbReference>
<feature type="binding site" evidence="5">
    <location>
        <position position="371"/>
    </location>
    <ligand>
        <name>substrate</name>
    </ligand>
</feature>
<dbReference type="PANTHER" id="PTHR43727:SF2">
    <property type="entry name" value="GROUP IV DECARBOXYLASE"/>
    <property type="match status" value="1"/>
</dbReference>
<feature type="domain" description="Orn/DAP/Arg decarboxylase 2 N-terminal" evidence="9">
    <location>
        <begin position="58"/>
        <end position="305"/>
    </location>
</feature>